<protein>
    <recommendedName>
        <fullName evidence="5">PUM-HD domain-containing protein</fullName>
    </recommendedName>
</protein>
<proteinExistence type="predicted"/>
<reference evidence="4" key="2">
    <citation type="submission" date="2015-07" db="EMBL/GenBank/DDBJ databases">
        <title>Contrasting host-pathogen interactions and genome evolution in two generalist and specialist microsporidian pathogens of mosquitoes.</title>
        <authorList>
            <consortium name="The Broad Institute Genomics Platform"/>
            <consortium name="The Broad Institute Genome Sequencing Center for Infectious Disease"/>
            <person name="Cuomo C.A."/>
            <person name="Sanscrainte N.D."/>
            <person name="Goldberg J.M."/>
            <person name="Heiman D."/>
            <person name="Young S."/>
            <person name="Zeng Q."/>
            <person name="Becnel J.J."/>
            <person name="Birren B.W."/>
        </authorList>
    </citation>
    <scope>NUCLEOTIDE SEQUENCE [LARGE SCALE GENOMIC DNA]</scope>
    <source>
        <strain evidence="4">USNM 41457</strain>
    </source>
</reference>
<reference evidence="3 4" key="1">
    <citation type="submission" date="2011-08" db="EMBL/GenBank/DDBJ databases">
        <authorList>
            <person name="Liu Z.J."/>
            <person name="Shi F.L."/>
            <person name="Lu J.Q."/>
            <person name="Li M."/>
            <person name="Wang Z.L."/>
        </authorList>
    </citation>
    <scope>NUCLEOTIDE SEQUENCE [LARGE SCALE GENOMIC DNA]</scope>
    <source>
        <strain evidence="3 4">USNM 41457</strain>
    </source>
</reference>
<feature type="non-terminal residue" evidence="3">
    <location>
        <position position="1"/>
    </location>
</feature>
<evidence type="ECO:0008006" key="5">
    <source>
        <dbReference type="Google" id="ProtNLM"/>
    </source>
</evidence>
<evidence type="ECO:0000256" key="2">
    <source>
        <dbReference type="SAM" id="Phobius"/>
    </source>
</evidence>
<keyword evidence="2" id="KW-0472">Membrane</keyword>
<dbReference type="Proteomes" id="UP000003163">
    <property type="component" value="Unassembled WGS sequence"/>
</dbReference>
<keyword evidence="4" id="KW-1185">Reference proteome</keyword>
<comment type="caution">
    <text evidence="3">The sequence shown here is derived from an EMBL/GenBank/DDBJ whole genome shotgun (WGS) entry which is preliminary data.</text>
</comment>
<feature type="transmembrane region" description="Helical" evidence="2">
    <location>
        <begin position="346"/>
        <end position="369"/>
    </location>
</feature>
<evidence type="ECO:0000256" key="1">
    <source>
        <dbReference type="SAM" id="MobiDB-lite"/>
    </source>
</evidence>
<evidence type="ECO:0000313" key="3">
    <source>
        <dbReference type="EMBL" id="EJW03442.1"/>
    </source>
</evidence>
<keyword evidence="2" id="KW-1133">Transmembrane helix</keyword>
<dbReference type="EMBL" id="AFBI03000037">
    <property type="protein sequence ID" value="EJW03442.1"/>
    <property type="molecule type" value="Genomic_DNA"/>
</dbReference>
<dbReference type="InParanoid" id="J9DQ07"/>
<dbReference type="OrthoDB" id="2189352at2759"/>
<keyword evidence="2" id="KW-0812">Transmembrane</keyword>
<dbReference type="STRING" id="1003232.J9DQ07"/>
<dbReference type="OMA" id="KMTEPHK"/>
<gene>
    <name evidence="3" type="ORF">EDEG_02207</name>
</gene>
<evidence type="ECO:0000313" key="4">
    <source>
        <dbReference type="Proteomes" id="UP000003163"/>
    </source>
</evidence>
<dbReference type="HOGENOM" id="CLU_034868_0_0_1"/>
<feature type="region of interest" description="Disordered" evidence="1">
    <location>
        <begin position="1"/>
        <end position="49"/>
    </location>
</feature>
<organism evidence="3 4">
    <name type="scientific">Edhazardia aedis (strain USNM 41457)</name>
    <name type="common">Microsporidian parasite</name>
    <dbReference type="NCBI Taxonomy" id="1003232"/>
    <lineage>
        <taxon>Eukaryota</taxon>
        <taxon>Fungi</taxon>
        <taxon>Fungi incertae sedis</taxon>
        <taxon>Microsporidia</taxon>
        <taxon>Edhazardia</taxon>
    </lineage>
</organism>
<name>J9DQ07_EDHAE</name>
<dbReference type="VEuPathDB" id="MicrosporidiaDB:EDEG_02207"/>
<accession>J9DQ07</accession>
<sequence>MSSTKFKGKKQIKSDDKLPITGQKRTKNLINKSFKKPSKISKNNNKGNVSKSTKIERELIAVGSKKDKINALTLMITKNPNKSEAELHNLIEMCKNERHDVAFYILKNIKDLLLDCLDLKNKLHLKRKIISLFEVFLKDIYIKHKVIKLIYEILDSGKYTIEFMYIFVNKIGDKQGVRKVLIECLSKLYRKSEFRKPIDSALEELYFRDAKARKPIVSFVNTVFTYCEYSSLQKIFYDVLNPNDYNDKTVYEKTLENIVNGFMKCSNINELRSINKEPILKIYDSHYLNLSIFKFLNLLECDEVYAYAAKFLISRSLNEFKDLTEVLNTISCIIVKKKDLVEKHKILEILLSVATYFGINFTVSALLLVDQFYSDGLTIPNIIFYLVSSYVQHYDGVVIRIADNFMNRKGNHYFDPYNKIELEKQRKYQFKLK</sequence>
<feature type="compositionally biased region" description="Basic residues" evidence="1">
    <location>
        <begin position="1"/>
        <end position="11"/>
    </location>
</feature>
<dbReference type="AlphaFoldDB" id="J9DQ07"/>
<feature type="compositionally biased region" description="Low complexity" evidence="1">
    <location>
        <begin position="40"/>
        <end position="49"/>
    </location>
</feature>